<organism evidence="3 4">
    <name type="scientific">Xanthoceras sorbifolium</name>
    <dbReference type="NCBI Taxonomy" id="99658"/>
    <lineage>
        <taxon>Eukaryota</taxon>
        <taxon>Viridiplantae</taxon>
        <taxon>Streptophyta</taxon>
        <taxon>Embryophyta</taxon>
        <taxon>Tracheophyta</taxon>
        <taxon>Spermatophyta</taxon>
        <taxon>Magnoliopsida</taxon>
        <taxon>eudicotyledons</taxon>
        <taxon>Gunneridae</taxon>
        <taxon>Pentapetalae</taxon>
        <taxon>rosids</taxon>
        <taxon>malvids</taxon>
        <taxon>Sapindales</taxon>
        <taxon>Sapindaceae</taxon>
        <taxon>Xanthoceroideae</taxon>
        <taxon>Xanthoceras</taxon>
    </lineage>
</organism>
<evidence type="ECO:0000256" key="2">
    <source>
        <dbReference type="SAM" id="SignalP"/>
    </source>
</evidence>
<evidence type="ECO:0000256" key="1">
    <source>
        <dbReference type="ARBA" id="ARBA00009431"/>
    </source>
</evidence>
<dbReference type="InterPro" id="IPR001563">
    <property type="entry name" value="Peptidase_S10"/>
</dbReference>
<comment type="caution">
    <text evidence="3">The sequence shown here is derived from an EMBL/GenBank/DDBJ whole genome shotgun (WGS) entry which is preliminary data.</text>
</comment>
<comment type="similarity">
    <text evidence="1">Belongs to the peptidase S10 family.</text>
</comment>
<evidence type="ECO:0008006" key="5">
    <source>
        <dbReference type="Google" id="ProtNLM"/>
    </source>
</evidence>
<dbReference type="Pfam" id="PF00450">
    <property type="entry name" value="Peptidase_S10"/>
    <property type="match status" value="1"/>
</dbReference>
<dbReference type="InterPro" id="IPR029058">
    <property type="entry name" value="AB_hydrolase_fold"/>
</dbReference>
<evidence type="ECO:0000313" key="3">
    <source>
        <dbReference type="EMBL" id="KAH7567547.1"/>
    </source>
</evidence>
<dbReference type="PANTHER" id="PTHR11802:SF29">
    <property type="entry name" value="SERINE CARBOXYPEPTIDASE-LIKE 19"/>
    <property type="match status" value="1"/>
</dbReference>
<sequence>MELAKLCLVFLILHFNTELAVSHSTVKFLPGFQGPLPFQLETGYVGVGESEDSQLFYYFVKSERNPEEDPLMLWLTGGPGCSAFSGLVYEIGTNIHFAAHHEFSFFSFYILKASNKRKT</sequence>
<feature type="signal peptide" evidence="2">
    <location>
        <begin position="1"/>
        <end position="22"/>
    </location>
</feature>
<proteinExistence type="inferred from homology"/>
<evidence type="ECO:0000313" key="4">
    <source>
        <dbReference type="Proteomes" id="UP000827721"/>
    </source>
</evidence>
<accession>A0ABQ8HTA0</accession>
<name>A0ABQ8HTA0_9ROSI</name>
<gene>
    <name evidence="3" type="ORF">JRO89_XS07G0090700</name>
</gene>
<reference evidence="3 4" key="1">
    <citation type="submission" date="2021-02" db="EMBL/GenBank/DDBJ databases">
        <title>Plant Genome Project.</title>
        <authorList>
            <person name="Zhang R.-G."/>
        </authorList>
    </citation>
    <scope>NUCLEOTIDE SEQUENCE [LARGE SCALE GENOMIC DNA]</scope>
    <source>
        <tissue evidence="3">Leaves</tissue>
    </source>
</reference>
<dbReference type="SUPFAM" id="SSF53474">
    <property type="entry name" value="alpha/beta-Hydrolases"/>
    <property type="match status" value="1"/>
</dbReference>
<keyword evidence="4" id="KW-1185">Reference proteome</keyword>
<dbReference type="Proteomes" id="UP000827721">
    <property type="component" value="Unassembled WGS sequence"/>
</dbReference>
<dbReference type="Gene3D" id="3.40.50.1820">
    <property type="entry name" value="alpha/beta hydrolase"/>
    <property type="match status" value="1"/>
</dbReference>
<protein>
    <recommendedName>
        <fullName evidence="5">Serine carboxypeptidase</fullName>
    </recommendedName>
</protein>
<feature type="chain" id="PRO_5047168711" description="Serine carboxypeptidase" evidence="2">
    <location>
        <begin position="23"/>
        <end position="119"/>
    </location>
</feature>
<keyword evidence="2" id="KW-0732">Signal</keyword>
<dbReference type="EMBL" id="JAFEMO010000007">
    <property type="protein sequence ID" value="KAH7567547.1"/>
    <property type="molecule type" value="Genomic_DNA"/>
</dbReference>
<dbReference type="PANTHER" id="PTHR11802">
    <property type="entry name" value="SERINE PROTEASE FAMILY S10 SERINE CARBOXYPEPTIDASE"/>
    <property type="match status" value="1"/>
</dbReference>